<sequence length="134" mass="14426">MYQFKNAGPSVHSQASLVQSARKPTAAPDVFISVTSHSASRDIQSRRPVAGRSSLFGSPVALDGIELGLPVDSDGEAASLYSETPAPGALRRRSAPAGRLRQLTWNFQVRTFIYVHTRGCSADALMRCPVNLSR</sequence>
<gene>
    <name evidence="1" type="ORF">EVAR_61437_1</name>
</gene>
<dbReference type="Proteomes" id="UP000299102">
    <property type="component" value="Unassembled WGS sequence"/>
</dbReference>
<dbReference type="AlphaFoldDB" id="A0A4C1Y6Q9"/>
<name>A0A4C1Y6Q9_EUMVA</name>
<accession>A0A4C1Y6Q9</accession>
<organism evidence="1 2">
    <name type="scientific">Eumeta variegata</name>
    <name type="common">Bagworm moth</name>
    <name type="synonym">Eumeta japonica</name>
    <dbReference type="NCBI Taxonomy" id="151549"/>
    <lineage>
        <taxon>Eukaryota</taxon>
        <taxon>Metazoa</taxon>
        <taxon>Ecdysozoa</taxon>
        <taxon>Arthropoda</taxon>
        <taxon>Hexapoda</taxon>
        <taxon>Insecta</taxon>
        <taxon>Pterygota</taxon>
        <taxon>Neoptera</taxon>
        <taxon>Endopterygota</taxon>
        <taxon>Lepidoptera</taxon>
        <taxon>Glossata</taxon>
        <taxon>Ditrysia</taxon>
        <taxon>Tineoidea</taxon>
        <taxon>Psychidae</taxon>
        <taxon>Oiketicinae</taxon>
        <taxon>Eumeta</taxon>
    </lineage>
</organism>
<comment type="caution">
    <text evidence="1">The sequence shown here is derived from an EMBL/GenBank/DDBJ whole genome shotgun (WGS) entry which is preliminary data.</text>
</comment>
<evidence type="ECO:0000313" key="2">
    <source>
        <dbReference type="Proteomes" id="UP000299102"/>
    </source>
</evidence>
<dbReference type="EMBL" id="BGZK01001077">
    <property type="protein sequence ID" value="GBP70522.1"/>
    <property type="molecule type" value="Genomic_DNA"/>
</dbReference>
<proteinExistence type="predicted"/>
<keyword evidence="2" id="KW-1185">Reference proteome</keyword>
<reference evidence="1 2" key="1">
    <citation type="journal article" date="2019" name="Commun. Biol.">
        <title>The bagworm genome reveals a unique fibroin gene that provides high tensile strength.</title>
        <authorList>
            <person name="Kono N."/>
            <person name="Nakamura H."/>
            <person name="Ohtoshi R."/>
            <person name="Tomita M."/>
            <person name="Numata K."/>
            <person name="Arakawa K."/>
        </authorList>
    </citation>
    <scope>NUCLEOTIDE SEQUENCE [LARGE SCALE GENOMIC DNA]</scope>
</reference>
<protein>
    <submittedName>
        <fullName evidence="1">Uncharacterized protein</fullName>
    </submittedName>
</protein>
<evidence type="ECO:0000313" key="1">
    <source>
        <dbReference type="EMBL" id="GBP70522.1"/>
    </source>
</evidence>